<reference evidence="4 5" key="1">
    <citation type="submission" date="2018-04" db="EMBL/GenBank/DDBJ databases">
        <title>Genomic Encyclopedia of Archaeal and Bacterial Type Strains, Phase II (KMG-II): from individual species to whole genera.</title>
        <authorList>
            <person name="Goeker M."/>
        </authorList>
    </citation>
    <scope>NUCLEOTIDE SEQUENCE [LARGE SCALE GENOMIC DNA]</scope>
    <source>
        <strain evidence="4 5">DSM 100977</strain>
    </source>
</reference>
<evidence type="ECO:0000313" key="5">
    <source>
        <dbReference type="Proteomes" id="UP000243978"/>
    </source>
</evidence>
<keyword evidence="1 4" id="KW-0808">Transferase</keyword>
<gene>
    <name evidence="4" type="ORF">C8N43_3789</name>
</gene>
<organism evidence="4 5">
    <name type="scientific">Litoreibacter ponti</name>
    <dbReference type="NCBI Taxonomy" id="1510457"/>
    <lineage>
        <taxon>Bacteria</taxon>
        <taxon>Pseudomonadati</taxon>
        <taxon>Pseudomonadota</taxon>
        <taxon>Alphaproteobacteria</taxon>
        <taxon>Rhodobacterales</taxon>
        <taxon>Roseobacteraceae</taxon>
        <taxon>Litoreibacter</taxon>
    </lineage>
</organism>
<proteinExistence type="predicted"/>
<dbReference type="PANTHER" id="PTHR46401:SF2">
    <property type="entry name" value="GLYCOSYLTRANSFERASE WBBK-RELATED"/>
    <property type="match status" value="1"/>
</dbReference>
<dbReference type="EMBL" id="QBKS01000002">
    <property type="protein sequence ID" value="PTX54966.1"/>
    <property type="molecule type" value="Genomic_DNA"/>
</dbReference>
<evidence type="ECO:0000259" key="3">
    <source>
        <dbReference type="Pfam" id="PF12000"/>
    </source>
</evidence>
<evidence type="ECO:0000259" key="2">
    <source>
        <dbReference type="Pfam" id="PF00534"/>
    </source>
</evidence>
<name>A0A2T6BFZ2_9RHOB</name>
<comment type="caution">
    <text evidence="4">The sequence shown here is derived from an EMBL/GenBank/DDBJ whole genome shotgun (WGS) entry which is preliminary data.</text>
</comment>
<keyword evidence="5" id="KW-1185">Reference proteome</keyword>
<dbReference type="Gene3D" id="3.40.50.2000">
    <property type="entry name" value="Glycogen Phosphorylase B"/>
    <property type="match status" value="2"/>
</dbReference>
<feature type="domain" description="Glycosyl transferase family 4" evidence="3">
    <location>
        <begin position="26"/>
        <end position="196"/>
    </location>
</feature>
<dbReference type="GO" id="GO:0009103">
    <property type="term" value="P:lipopolysaccharide biosynthetic process"/>
    <property type="evidence" value="ECO:0007669"/>
    <property type="project" value="TreeGrafter"/>
</dbReference>
<feature type="domain" description="Glycosyl transferase family 1" evidence="2">
    <location>
        <begin position="217"/>
        <end position="383"/>
    </location>
</feature>
<dbReference type="InterPro" id="IPR022623">
    <property type="entry name" value="Glyco_trans_4"/>
</dbReference>
<dbReference type="PANTHER" id="PTHR46401">
    <property type="entry name" value="GLYCOSYLTRANSFERASE WBBK-RELATED"/>
    <property type="match status" value="1"/>
</dbReference>
<dbReference type="InterPro" id="IPR001296">
    <property type="entry name" value="Glyco_trans_1"/>
</dbReference>
<evidence type="ECO:0000256" key="1">
    <source>
        <dbReference type="ARBA" id="ARBA00022679"/>
    </source>
</evidence>
<dbReference type="Pfam" id="PF12000">
    <property type="entry name" value="Glyco_trans_4_3"/>
    <property type="match status" value="1"/>
</dbReference>
<dbReference type="Pfam" id="PF00534">
    <property type="entry name" value="Glycos_transf_1"/>
    <property type="match status" value="1"/>
</dbReference>
<dbReference type="Proteomes" id="UP000243978">
    <property type="component" value="Unassembled WGS sequence"/>
</dbReference>
<accession>A0A2T6BFZ2</accession>
<dbReference type="GO" id="GO:0016757">
    <property type="term" value="F:glycosyltransferase activity"/>
    <property type="evidence" value="ECO:0007669"/>
    <property type="project" value="InterPro"/>
</dbReference>
<sequence>MPSILFVHENFPAQFGGIANYLATQGWRVVFATGNEGFSTGRAHQVNGFQVVRYKNSGTGQTGHPYLAGTEKALRNGQGFARVAASLAKGGFTPDVIVAHSGWGSGSFAKVVWPKTKLVQYLEWWYRHPQVDTVPGQSSKRLEDHHARTIVRNLPFLLDFQQADLVLSPTEFQASQAPDFVRAHTVVQHDGIDCRTFRPLVKDEPLLSLKGVPDTAPILTFATRGMEPLRGFPDFMAAAAQLLKDRPDLHVVVAGEDRIAYGPKLPNGESYKTRALAAHDFDESRLHFPGILPKGTYARLLRRSAVHAYLTRPFVLSWSLIEAMASGCPLVTTNVDPVIEALGPGTPALAVEPGDILKIVRAANTLLDSPDMARAMGRAARERACRFYDSKVCHTRLAAILSNLVASPVNARDQIAFSPTAAASTSAHIPMQ</sequence>
<dbReference type="SUPFAM" id="SSF53756">
    <property type="entry name" value="UDP-Glycosyltransferase/glycogen phosphorylase"/>
    <property type="match status" value="1"/>
</dbReference>
<evidence type="ECO:0000313" key="4">
    <source>
        <dbReference type="EMBL" id="PTX54966.1"/>
    </source>
</evidence>
<protein>
    <submittedName>
        <fullName evidence="4">Glycosyltransferase involved in cell wall biosynthesis</fullName>
    </submittedName>
</protein>
<dbReference type="AlphaFoldDB" id="A0A2T6BFZ2"/>